<gene>
    <name evidence="2" type="ORF">MAN_07010</name>
</gene>
<evidence type="ECO:0000259" key="1">
    <source>
        <dbReference type="Pfam" id="PF12770"/>
    </source>
</evidence>
<evidence type="ECO:0000313" key="3">
    <source>
        <dbReference type="Proteomes" id="UP000031186"/>
    </source>
</evidence>
<keyword evidence="3" id="KW-1185">Reference proteome</keyword>
<dbReference type="HOGENOM" id="CLU_008132_0_0_1"/>
<sequence length="1176" mass="131409">MDGLTCNGDEFSLDCQGLVARSRQNSERAEYSKALATLRNSVGRFSGADRLRILLEIASILGAQGYKRDALETLTDDVGTLNNSLTLEETCLSTQMKMETCLLRPLVTTSFKMAIEEAEVLRSQTSNFAATKDLNSAMIETALTYAKLRFLSCEYHSPVAHTELEAIISWLLPTFDDLISACRYRESRKIIYAYGVFLASAPKLGVTNVDFQSWNRMIELVLSVPDAPPLMKADVMAQLAMRADDELDGEQITKLEEDAIKIYNAEGHLVGAMDVRCQQISRAIKRDHTSLSDEILEEMKGYFEKYEATESLVSYQTAVHAMLAHIPHWLGFDVQLQLSHINDELARLSGALLISQAVRFRLIAQWLTRSGAAPRAVEASEAVYAALQDGDCVYFQGMAAHCASQAYFQLQDHARAQSWAERAASLWGRGFPHLRTDATNILLHAKIGPGAENMEAMKDVISFAEAEIESDVNNGFMTHAQQKAEMIIGQLTRLRSDERYQWMDRAEQWMKNDAASSLEESDVRRAALHQLRATQLGANIQSTQAEAWEPCIAVFEDAVSLYMKHKRLLEAANTRMMQSRAVFRHFQLSPLMELLQRSLELMDISLDLFKTVDNVAFITLANQYRSSTIYTGWKCGWVSAEAVLAALRDAEEAWARQRADMTVFASLEAVSRRQQLTSIKDLRDVYQLAFSVCLESGKLRELWEWTQRGKARSLSDQLGVDGIIPADLRKQALDCPKRKDLIQKSEQLSNQISSSTNIARLRLRGELDAVHTQMRADPLLNTILDIKNGTPVKLEQIQQLALGMKRDDPRRDIVFVDWVEYLGHFWVVLLRGASEQPTVVRCSPSVDDVVSWKQEWMDADPGQVSALEEGDLYPEDDPEFSLRALDGLVAPLENLTQPRDLLVFCPTGILHSIPLHALWVASKTLILERNPIVYSASLTTFWQCCDRARSARRLVPASDEMENGRITSGNWTFAGVFEPVPDESFNPKEQDRVYSLIAETAATLKATSATGATVTKKHVRESLEDSALFTFYGHCRLEREDLAAQGLQLADGRLTVRDMFDMKLHAPHVTLVACDSASQGIAAGDEPLGIVTALLCAGAGSVLGTIWPTATRAGRRFMTQLYRRILLHRANGGKAGMIDLAEITQGAALALRQDMDTIQPYHWAAFVLHGSWAMYD</sequence>
<name>A0A0B4G5Z6_METAF</name>
<proteinExistence type="predicted"/>
<dbReference type="VEuPathDB" id="FungiDB:MAN_07010"/>
<dbReference type="OrthoDB" id="9991317at2759"/>
<dbReference type="Proteomes" id="UP000031186">
    <property type="component" value="Unassembled WGS sequence"/>
</dbReference>
<reference evidence="2 3" key="1">
    <citation type="journal article" date="2014" name="Proc. Natl. Acad. Sci. U.S.A.">
        <title>Trajectory and genomic determinants of fungal-pathogen speciation and host adaptation.</title>
        <authorList>
            <person name="Hu X."/>
            <person name="Xiao G."/>
            <person name="Zheng P."/>
            <person name="Shang Y."/>
            <person name="Su Y."/>
            <person name="Zhang X."/>
            <person name="Liu X."/>
            <person name="Zhan S."/>
            <person name="St Leger R.J."/>
            <person name="Wang C."/>
        </authorList>
    </citation>
    <scope>NUCLEOTIDE SEQUENCE [LARGE SCALE GENOMIC DNA]</scope>
    <source>
        <strain evidence="2 3">ARSEF 549</strain>
    </source>
</reference>
<dbReference type="InterPro" id="IPR024983">
    <property type="entry name" value="CHAT_dom"/>
</dbReference>
<dbReference type="AlphaFoldDB" id="A0A0B4G5Z6"/>
<organism evidence="2 3">
    <name type="scientific">Metarhizium anisopliae (strain ARSEF 549)</name>
    <dbReference type="NCBI Taxonomy" id="3151832"/>
    <lineage>
        <taxon>Eukaryota</taxon>
        <taxon>Fungi</taxon>
        <taxon>Dikarya</taxon>
        <taxon>Ascomycota</taxon>
        <taxon>Pezizomycotina</taxon>
        <taxon>Sordariomycetes</taxon>
        <taxon>Hypocreomycetidae</taxon>
        <taxon>Hypocreales</taxon>
        <taxon>Clavicipitaceae</taxon>
        <taxon>Metarhizium</taxon>
    </lineage>
</organism>
<evidence type="ECO:0000313" key="2">
    <source>
        <dbReference type="EMBL" id="KID63839.1"/>
    </source>
</evidence>
<dbReference type="EMBL" id="AZNF01000009">
    <property type="protein sequence ID" value="KID63839.1"/>
    <property type="molecule type" value="Genomic_DNA"/>
</dbReference>
<comment type="caution">
    <text evidence="2">The sequence shown here is derived from an EMBL/GenBank/DDBJ whole genome shotgun (WGS) entry which is preliminary data.</text>
</comment>
<feature type="non-terminal residue" evidence="2">
    <location>
        <position position="1"/>
    </location>
</feature>
<dbReference type="Pfam" id="PF12770">
    <property type="entry name" value="CHAT"/>
    <property type="match status" value="1"/>
</dbReference>
<accession>A0A0B4G5Z6</accession>
<protein>
    <submittedName>
        <fullName evidence="2">Tetratricopeptide repeat protein</fullName>
    </submittedName>
</protein>
<feature type="domain" description="CHAT" evidence="1">
    <location>
        <begin position="888"/>
        <end position="1171"/>
    </location>
</feature>